<dbReference type="Proteomes" id="UP000694425">
    <property type="component" value="Unplaced"/>
</dbReference>
<dbReference type="PROSITE" id="PS00460">
    <property type="entry name" value="GLUTATHIONE_PEROXID_1"/>
    <property type="match status" value="1"/>
</dbReference>
<name>A0A8C7B3H3_NEOVI</name>
<evidence type="ECO:0000256" key="3">
    <source>
        <dbReference type="ARBA" id="ARBA00023002"/>
    </source>
</evidence>
<comment type="similarity">
    <text evidence="1">Belongs to the glutathione peroxidase family.</text>
</comment>
<evidence type="ECO:0000256" key="1">
    <source>
        <dbReference type="ARBA" id="ARBA00006926"/>
    </source>
</evidence>
<keyword evidence="2" id="KW-0575">Peroxidase</keyword>
<evidence type="ECO:0000256" key="4">
    <source>
        <dbReference type="SAM" id="SignalP"/>
    </source>
</evidence>
<dbReference type="InterPro" id="IPR029759">
    <property type="entry name" value="GPX_AS"/>
</dbReference>
<dbReference type="Gene3D" id="3.40.30.10">
    <property type="entry name" value="Glutaredoxin"/>
    <property type="match status" value="1"/>
</dbReference>
<evidence type="ECO:0000256" key="2">
    <source>
        <dbReference type="ARBA" id="ARBA00022559"/>
    </source>
</evidence>
<keyword evidence="6" id="KW-1185">Reference proteome</keyword>
<dbReference type="PROSITE" id="PS51355">
    <property type="entry name" value="GLUTATHIONE_PEROXID_3"/>
    <property type="match status" value="1"/>
</dbReference>
<evidence type="ECO:0000313" key="6">
    <source>
        <dbReference type="Proteomes" id="UP000694425"/>
    </source>
</evidence>
<dbReference type="Pfam" id="PF00255">
    <property type="entry name" value="GSHPx"/>
    <property type="match status" value="1"/>
</dbReference>
<dbReference type="AlphaFoldDB" id="A0A8C7B3H3"/>
<dbReference type="SUPFAM" id="SSF52833">
    <property type="entry name" value="Thioredoxin-like"/>
    <property type="match status" value="1"/>
</dbReference>
<reference evidence="5" key="2">
    <citation type="submission" date="2025-09" db="UniProtKB">
        <authorList>
            <consortium name="Ensembl"/>
        </authorList>
    </citation>
    <scope>IDENTIFICATION</scope>
</reference>
<feature type="chain" id="PRO_5034117950" description="Epididymal secretory glutathione peroxidase" evidence="4">
    <location>
        <begin position="24"/>
        <end position="100"/>
    </location>
</feature>
<dbReference type="InterPro" id="IPR036249">
    <property type="entry name" value="Thioredoxin-like_sf"/>
</dbReference>
<accession>A0A8C7B3H3</accession>
<keyword evidence="3" id="KW-0560">Oxidoreductase</keyword>
<sequence length="100" mass="11165">MTAQLRASLLALVLLAGSLQTRARPEKTRTNCYRDVKGTIYDYEALTLNRNELIQFKQFAGKLILLVNVATYCGLTAQYPGTSVQGEVSYLISSFLRRGM</sequence>
<proteinExistence type="inferred from homology"/>
<dbReference type="InterPro" id="IPR000889">
    <property type="entry name" value="Glutathione_peroxidase"/>
</dbReference>
<keyword evidence="4" id="KW-0732">Signal</keyword>
<evidence type="ECO:0000313" key="5">
    <source>
        <dbReference type="Ensembl" id="ENSNVIP00000018187.1"/>
    </source>
</evidence>
<dbReference type="GeneTree" id="ENSGT00940000163329"/>
<dbReference type="GO" id="GO:0004601">
    <property type="term" value="F:peroxidase activity"/>
    <property type="evidence" value="ECO:0007669"/>
    <property type="project" value="UniProtKB-KW"/>
</dbReference>
<dbReference type="GO" id="GO:0006979">
    <property type="term" value="P:response to oxidative stress"/>
    <property type="evidence" value="ECO:0007669"/>
    <property type="project" value="InterPro"/>
</dbReference>
<protein>
    <recommendedName>
        <fullName evidence="7">Epididymal secretory glutathione peroxidase</fullName>
    </recommendedName>
</protein>
<feature type="signal peptide" evidence="4">
    <location>
        <begin position="1"/>
        <end position="23"/>
    </location>
</feature>
<evidence type="ECO:0008006" key="7">
    <source>
        <dbReference type="Google" id="ProtNLM"/>
    </source>
</evidence>
<dbReference type="Ensembl" id="ENSNVIT00000021202.1">
    <property type="protein sequence ID" value="ENSNVIP00000018187.1"/>
    <property type="gene ID" value="ENSNVIG00000014238.1"/>
</dbReference>
<reference evidence="5" key="1">
    <citation type="submission" date="2025-08" db="UniProtKB">
        <authorList>
            <consortium name="Ensembl"/>
        </authorList>
    </citation>
    <scope>IDENTIFICATION</scope>
</reference>
<organism evidence="5 6">
    <name type="scientific">Neovison vison</name>
    <name type="common">American mink</name>
    <name type="synonym">Mustela vison</name>
    <dbReference type="NCBI Taxonomy" id="452646"/>
    <lineage>
        <taxon>Eukaryota</taxon>
        <taxon>Metazoa</taxon>
        <taxon>Chordata</taxon>
        <taxon>Craniata</taxon>
        <taxon>Vertebrata</taxon>
        <taxon>Euteleostomi</taxon>
        <taxon>Mammalia</taxon>
        <taxon>Eutheria</taxon>
        <taxon>Laurasiatheria</taxon>
        <taxon>Carnivora</taxon>
        <taxon>Caniformia</taxon>
        <taxon>Musteloidea</taxon>
        <taxon>Mustelidae</taxon>
        <taxon>Mustelinae</taxon>
        <taxon>Neogale</taxon>
    </lineage>
</organism>